<proteinExistence type="predicted"/>
<dbReference type="Pfam" id="PF07587">
    <property type="entry name" value="PSD1"/>
    <property type="match status" value="1"/>
</dbReference>
<keyword evidence="1" id="KW-0732">Signal</keyword>
<feature type="domain" description="DUF1549" evidence="2">
    <location>
        <begin position="147"/>
        <end position="352"/>
    </location>
</feature>
<dbReference type="PANTHER" id="PTHR35889">
    <property type="entry name" value="CYCLOINULO-OLIGOSACCHARIDE FRUCTANOTRANSFERASE-RELATED"/>
    <property type="match status" value="1"/>
</dbReference>
<evidence type="ECO:0000259" key="2">
    <source>
        <dbReference type="Pfam" id="PF07583"/>
    </source>
</evidence>
<dbReference type="Pfam" id="PF07635">
    <property type="entry name" value="PSCyt1"/>
    <property type="match status" value="1"/>
</dbReference>
<organism evidence="5 6">
    <name type="scientific">Lignipirellula cremea</name>
    <dbReference type="NCBI Taxonomy" id="2528010"/>
    <lineage>
        <taxon>Bacteria</taxon>
        <taxon>Pseudomonadati</taxon>
        <taxon>Planctomycetota</taxon>
        <taxon>Planctomycetia</taxon>
        <taxon>Pirellulales</taxon>
        <taxon>Pirellulaceae</taxon>
        <taxon>Lignipirellula</taxon>
    </lineage>
</organism>
<reference evidence="5 6" key="1">
    <citation type="submission" date="2019-02" db="EMBL/GenBank/DDBJ databases">
        <title>Deep-cultivation of Planctomycetes and their phenomic and genomic characterization uncovers novel biology.</title>
        <authorList>
            <person name="Wiegand S."/>
            <person name="Jogler M."/>
            <person name="Boedeker C."/>
            <person name="Pinto D."/>
            <person name="Vollmers J."/>
            <person name="Rivas-Marin E."/>
            <person name="Kohn T."/>
            <person name="Peeters S.H."/>
            <person name="Heuer A."/>
            <person name="Rast P."/>
            <person name="Oberbeckmann S."/>
            <person name="Bunk B."/>
            <person name="Jeske O."/>
            <person name="Meyerdierks A."/>
            <person name="Storesund J.E."/>
            <person name="Kallscheuer N."/>
            <person name="Luecker S."/>
            <person name="Lage O.M."/>
            <person name="Pohl T."/>
            <person name="Merkel B.J."/>
            <person name="Hornburger P."/>
            <person name="Mueller R.-W."/>
            <person name="Bruemmer F."/>
            <person name="Labrenz M."/>
            <person name="Spormann A.M."/>
            <person name="Op den Camp H."/>
            <person name="Overmann J."/>
            <person name="Amann R."/>
            <person name="Jetten M.S.M."/>
            <person name="Mascher T."/>
            <person name="Medema M.H."/>
            <person name="Devos D.P."/>
            <person name="Kaster A.-K."/>
            <person name="Ovreas L."/>
            <person name="Rohde M."/>
            <person name="Galperin M.Y."/>
            <person name="Jogler C."/>
        </authorList>
    </citation>
    <scope>NUCLEOTIDE SEQUENCE [LARGE SCALE GENOMIC DNA]</scope>
    <source>
        <strain evidence="5 6">Pla85_3_4</strain>
    </source>
</reference>
<evidence type="ECO:0000259" key="3">
    <source>
        <dbReference type="Pfam" id="PF07587"/>
    </source>
</evidence>
<feature type="signal peptide" evidence="1">
    <location>
        <begin position="1"/>
        <end position="26"/>
    </location>
</feature>
<feature type="domain" description="Cytochrome C Planctomycete-type" evidence="4">
    <location>
        <begin position="45"/>
        <end position="99"/>
    </location>
</feature>
<dbReference type="GO" id="GO:0020037">
    <property type="term" value="F:heme binding"/>
    <property type="evidence" value="ECO:0007669"/>
    <property type="project" value="InterPro"/>
</dbReference>
<dbReference type="Proteomes" id="UP000317648">
    <property type="component" value="Chromosome"/>
</dbReference>
<evidence type="ECO:0000313" key="5">
    <source>
        <dbReference type="EMBL" id="QDU97615.1"/>
    </source>
</evidence>
<evidence type="ECO:0000256" key="1">
    <source>
        <dbReference type="SAM" id="SignalP"/>
    </source>
</evidence>
<feature type="domain" description="DUF1553" evidence="3">
    <location>
        <begin position="701"/>
        <end position="957"/>
    </location>
</feature>
<keyword evidence="6" id="KW-1185">Reference proteome</keyword>
<evidence type="ECO:0000259" key="4">
    <source>
        <dbReference type="Pfam" id="PF07635"/>
    </source>
</evidence>
<gene>
    <name evidence="5" type="ORF">Pla8534_54650</name>
</gene>
<protein>
    <submittedName>
        <fullName evidence="5">Planctomycete cytochrome C</fullName>
    </submittedName>
</protein>
<dbReference type="Gene3D" id="1.10.760.10">
    <property type="entry name" value="Cytochrome c-like domain"/>
    <property type="match status" value="1"/>
</dbReference>
<dbReference type="KEGG" id="lcre:Pla8534_54650"/>
<dbReference type="InterPro" id="IPR036909">
    <property type="entry name" value="Cyt_c-like_dom_sf"/>
</dbReference>
<dbReference type="PANTHER" id="PTHR35889:SF3">
    <property type="entry name" value="F-BOX DOMAIN-CONTAINING PROTEIN"/>
    <property type="match status" value="1"/>
</dbReference>
<dbReference type="GO" id="GO:0009055">
    <property type="term" value="F:electron transfer activity"/>
    <property type="evidence" value="ECO:0007669"/>
    <property type="project" value="InterPro"/>
</dbReference>
<dbReference type="InterPro" id="IPR022655">
    <property type="entry name" value="DUF1553"/>
</dbReference>
<accession>A0A518E0K4</accession>
<evidence type="ECO:0000313" key="6">
    <source>
        <dbReference type="Proteomes" id="UP000317648"/>
    </source>
</evidence>
<dbReference type="EMBL" id="CP036433">
    <property type="protein sequence ID" value="QDU97615.1"/>
    <property type="molecule type" value="Genomic_DNA"/>
</dbReference>
<dbReference type="AlphaFoldDB" id="A0A518E0K4"/>
<feature type="chain" id="PRO_5022165317" evidence="1">
    <location>
        <begin position="27"/>
        <end position="1012"/>
    </location>
</feature>
<name>A0A518E0K4_9BACT</name>
<dbReference type="InterPro" id="IPR011429">
    <property type="entry name" value="Cyt_c_Planctomycete-type"/>
</dbReference>
<dbReference type="RefSeq" id="WP_197442603.1">
    <property type="nucleotide sequence ID" value="NZ_CP036433.1"/>
</dbReference>
<dbReference type="InterPro" id="IPR011444">
    <property type="entry name" value="DUF1549"/>
</dbReference>
<dbReference type="SUPFAM" id="SSF46626">
    <property type="entry name" value="Cytochrome c"/>
    <property type="match status" value="1"/>
</dbReference>
<dbReference type="Pfam" id="PF07583">
    <property type="entry name" value="PSCyt2"/>
    <property type="match status" value="1"/>
</dbReference>
<sequence length="1012" mass="111922" precursor="true">MCVFRSFVGCALAWMLLLSPAIDARADEPAVSFSREVKPILSQNCFACHGPDENKRAAELRLDQRESAVSSAIWAGKPEASELIARIVTTDPDERMPPARSKKPALTAEQIDILKRWIAQGANYDAHWAYAPVAGNGDNPPELAAAIDHQVQATLTAHGLQSGGPADDRILVRRLYFDLTGLPPTAAETAAFVNDAGADRYERLLDRLLQSEHYGERMAMFWLDLVRYADTNGIHGDNHRDHALYRDYVIQAFNGNKPFDQFTIEQLAGDLLPEATPEQQIASGYNRLNMTTREGGAQAKEYFAKYAADRVRNASTVWLGSTLGCAECHDHKFDPFLTRDFYSFAAFFADVRETAVGTQAPVKMPTAMQDEEQQQRQKQIAALKATLAADTPALRQAQTAWEVTAPKELPTQPKVWQTVQPSKMESTGGVKFTVQEDGSILTSGANPATDIYTLTLPNPATPTAGFRLEALTDSDFPAGGLSRGNGNFVLTEATASTASDKKEQPQKIRSVVADYEQQGFPAAHAIDGNGKTGWAVDGHQKPANRTAVFLFDQPQFGEQLTIQLAFQSQYAKHAIGRFRLSLTSVETPSITLAGDGPSAAIVALLNKPADQRSPAEQTQLADYYRSIAPALAATRKQLATEERALQKLTESFQPILITQAGAPREMRVLPRGNWLDDSGPVVLPAAPSFLPPLPTAERASRLDLAHWLVDGKNPLVARVFVNRLWKIMFGEGLVRTLDDFGSQGAPPTHPELLDLLADDFVRSGWDVKHLLRQIALSKTYRLTSQDTPALRELDPANRWLARQNRYRLDAEMVRDNALAISGLLVDQIGGPSVKPYQPPGYWSHLNFPKREWQNDQGDNLYRRGLYTYWCRTFLHPSLLAFDAPSREESCVLRNRSNTPQQALVLLNDPTYVEAARVFAERIVSEGGSSPDQRVAYAWRQTLGRNPSPQEQALLVELVEKHRQQYTEDAAAAKALLHVGSRPAPEKVDTPELAAWTSLARVLLNLHETITRY</sequence>